<dbReference type="STRING" id="13370.A0A448YLU9"/>
<dbReference type="Gene3D" id="3.10.180.10">
    <property type="entry name" value="2,3-Dihydroxybiphenyl 1,2-Dioxygenase, domain 1"/>
    <property type="match status" value="2"/>
</dbReference>
<dbReference type="InterPro" id="IPR037523">
    <property type="entry name" value="VOC_core"/>
</dbReference>
<keyword evidence="1" id="KW-0479">Metal-binding</keyword>
<dbReference type="EMBL" id="CAACVR010000014">
    <property type="protein sequence ID" value="VEU21912.1"/>
    <property type="molecule type" value="Genomic_DNA"/>
</dbReference>
<dbReference type="PROSITE" id="PS51819">
    <property type="entry name" value="VOC"/>
    <property type="match status" value="2"/>
</dbReference>
<evidence type="ECO:0000313" key="4">
    <source>
        <dbReference type="Proteomes" id="UP000290900"/>
    </source>
</evidence>
<evidence type="ECO:0000256" key="1">
    <source>
        <dbReference type="ARBA" id="ARBA00022723"/>
    </source>
</evidence>
<dbReference type="Proteomes" id="UP000290900">
    <property type="component" value="Unassembled WGS sequence"/>
</dbReference>
<dbReference type="GO" id="GO:0046872">
    <property type="term" value="F:metal ion binding"/>
    <property type="evidence" value="ECO:0007669"/>
    <property type="project" value="UniProtKB-KW"/>
</dbReference>
<organism evidence="3 4">
    <name type="scientific">Brettanomyces naardenensis</name>
    <name type="common">Yeast</name>
    <dbReference type="NCBI Taxonomy" id="13370"/>
    <lineage>
        <taxon>Eukaryota</taxon>
        <taxon>Fungi</taxon>
        <taxon>Dikarya</taxon>
        <taxon>Ascomycota</taxon>
        <taxon>Saccharomycotina</taxon>
        <taxon>Pichiomycetes</taxon>
        <taxon>Pichiales</taxon>
        <taxon>Pichiaceae</taxon>
        <taxon>Brettanomyces</taxon>
    </lineage>
</organism>
<dbReference type="InParanoid" id="A0A448YLU9"/>
<dbReference type="CDD" id="cd07233">
    <property type="entry name" value="GlxI_Zn"/>
    <property type="match status" value="1"/>
</dbReference>
<keyword evidence="4" id="KW-1185">Reference proteome</keyword>
<evidence type="ECO:0000313" key="3">
    <source>
        <dbReference type="EMBL" id="VEU21912.1"/>
    </source>
</evidence>
<evidence type="ECO:0000259" key="2">
    <source>
        <dbReference type="PROSITE" id="PS51819"/>
    </source>
</evidence>
<name>A0A448YLU9_BRENA</name>
<dbReference type="Pfam" id="PF00903">
    <property type="entry name" value="Glyoxalase"/>
    <property type="match status" value="2"/>
</dbReference>
<proteinExistence type="predicted"/>
<dbReference type="PROSITE" id="PS00934">
    <property type="entry name" value="GLYOXALASE_I_1"/>
    <property type="match status" value="1"/>
</dbReference>
<dbReference type="PANTHER" id="PTHR10374:SF30">
    <property type="entry name" value="LACTOYLGLUTATHIONE LYASE"/>
    <property type="match status" value="1"/>
</dbReference>
<reference evidence="3 4" key="1">
    <citation type="submission" date="2018-12" db="EMBL/GenBank/DDBJ databases">
        <authorList>
            <person name="Tiukova I."/>
            <person name="Dainat J."/>
        </authorList>
    </citation>
    <scope>NUCLEOTIDE SEQUENCE [LARGE SCALE GENOMIC DNA]</scope>
</reference>
<dbReference type="AlphaFoldDB" id="A0A448YLU9"/>
<dbReference type="FunCoup" id="A0A448YLU9">
    <property type="interactions" value="217"/>
</dbReference>
<feature type="domain" description="VOC" evidence="2">
    <location>
        <begin position="3"/>
        <end position="139"/>
    </location>
</feature>
<protein>
    <submittedName>
        <fullName evidence="3">DEKNAAC102923</fullName>
    </submittedName>
</protein>
<dbReference type="InterPro" id="IPR004360">
    <property type="entry name" value="Glyas_Fos-R_dOase_dom"/>
</dbReference>
<sequence length="285" mass="32361">MSRVNLTSIHVSDLARSVKFYSNALGFKEVHRLETPSYISAVIELGSQLPENSGRPLNQRNGLVELRQNKDGSAKIYNGNTDPYRGFGHLCVSVSNIVEAQKHLLKEGVTFKKRLEDGRQKDIAFIQDPDTYWIELIENAIDKEEGKYNVESNRLNHTMIRVKDPKKSLEFYQGVLGLKVYDKKDFEGAKFTLYFLGSDDGRETKRAERQSLIELTHNWGSESDDSKYYVPGKDKGVIGFDHFTISVGDVQKFDGVKGKSEDPELLETVLEDPDGWRVHLVDEAD</sequence>
<dbReference type="OrthoDB" id="16820at2759"/>
<feature type="domain" description="VOC" evidence="2">
    <location>
        <begin position="154"/>
        <end position="285"/>
    </location>
</feature>
<dbReference type="SUPFAM" id="SSF54593">
    <property type="entry name" value="Glyoxalase/Bleomycin resistance protein/Dihydroxybiphenyl dioxygenase"/>
    <property type="match status" value="2"/>
</dbReference>
<dbReference type="GO" id="GO:0004462">
    <property type="term" value="F:lactoylglutathione lyase activity"/>
    <property type="evidence" value="ECO:0007669"/>
    <property type="project" value="InterPro"/>
</dbReference>
<dbReference type="InterPro" id="IPR029068">
    <property type="entry name" value="Glyas_Bleomycin-R_OHBP_Dase"/>
</dbReference>
<dbReference type="PANTHER" id="PTHR10374">
    <property type="entry name" value="LACTOYLGLUTATHIONE LYASE GLYOXALASE I"/>
    <property type="match status" value="1"/>
</dbReference>
<dbReference type="InterPro" id="IPR018146">
    <property type="entry name" value="Glyoxalase_1_CS"/>
</dbReference>
<accession>A0A448YLU9</accession>
<gene>
    <name evidence="3" type="ORF">BRENAR_LOCUS2644</name>
</gene>